<evidence type="ECO:0000313" key="2">
    <source>
        <dbReference type="Proteomes" id="UP000289738"/>
    </source>
</evidence>
<proteinExistence type="predicted"/>
<dbReference type="EMBL" id="SDMP01000003">
    <property type="protein sequence ID" value="RYR68313.1"/>
    <property type="molecule type" value="Genomic_DNA"/>
</dbReference>
<accession>A0A445DYN4</accession>
<gene>
    <name evidence="1" type="ORF">Ahy_A03g014811</name>
</gene>
<comment type="caution">
    <text evidence="1">The sequence shown here is derived from an EMBL/GenBank/DDBJ whole genome shotgun (WGS) entry which is preliminary data.</text>
</comment>
<dbReference type="Proteomes" id="UP000289738">
    <property type="component" value="Chromosome A03"/>
</dbReference>
<evidence type="ECO:0008006" key="3">
    <source>
        <dbReference type="Google" id="ProtNLM"/>
    </source>
</evidence>
<evidence type="ECO:0000313" key="1">
    <source>
        <dbReference type="EMBL" id="RYR68313.1"/>
    </source>
</evidence>
<sequence length="77" mass="8808">MDQVRMVYRARFRPLGNPTTWPAYNVIKGRPKMTCFLKEMDTHMLHGPRQCRQCGVEGHSRSRCRQSEGASAGNNAQ</sequence>
<keyword evidence="2" id="KW-1185">Reference proteome</keyword>
<dbReference type="AlphaFoldDB" id="A0A445DYN4"/>
<reference evidence="1 2" key="1">
    <citation type="submission" date="2019-01" db="EMBL/GenBank/DDBJ databases">
        <title>Sequencing of cultivated peanut Arachis hypogaea provides insights into genome evolution and oil improvement.</title>
        <authorList>
            <person name="Chen X."/>
        </authorList>
    </citation>
    <scope>NUCLEOTIDE SEQUENCE [LARGE SCALE GENOMIC DNA]</scope>
    <source>
        <strain evidence="2">cv. Fuhuasheng</strain>
        <tissue evidence="1">Leaves</tissue>
    </source>
</reference>
<protein>
    <recommendedName>
        <fullName evidence="3">CCHC-type domain-containing protein</fullName>
    </recommendedName>
</protein>
<name>A0A445DYN4_ARAHY</name>
<organism evidence="1 2">
    <name type="scientific">Arachis hypogaea</name>
    <name type="common">Peanut</name>
    <dbReference type="NCBI Taxonomy" id="3818"/>
    <lineage>
        <taxon>Eukaryota</taxon>
        <taxon>Viridiplantae</taxon>
        <taxon>Streptophyta</taxon>
        <taxon>Embryophyta</taxon>
        <taxon>Tracheophyta</taxon>
        <taxon>Spermatophyta</taxon>
        <taxon>Magnoliopsida</taxon>
        <taxon>eudicotyledons</taxon>
        <taxon>Gunneridae</taxon>
        <taxon>Pentapetalae</taxon>
        <taxon>rosids</taxon>
        <taxon>fabids</taxon>
        <taxon>Fabales</taxon>
        <taxon>Fabaceae</taxon>
        <taxon>Papilionoideae</taxon>
        <taxon>50 kb inversion clade</taxon>
        <taxon>dalbergioids sensu lato</taxon>
        <taxon>Dalbergieae</taxon>
        <taxon>Pterocarpus clade</taxon>
        <taxon>Arachis</taxon>
    </lineage>
</organism>